<keyword evidence="3" id="KW-1185">Reference proteome</keyword>
<proteinExistence type="predicted"/>
<organism evidence="2 3">
    <name type="scientific">Halobacteroides halobius (strain ATCC 35273 / DSM 5150 / MD-1)</name>
    <dbReference type="NCBI Taxonomy" id="748449"/>
    <lineage>
        <taxon>Bacteria</taxon>
        <taxon>Bacillati</taxon>
        <taxon>Bacillota</taxon>
        <taxon>Clostridia</taxon>
        <taxon>Halanaerobiales</taxon>
        <taxon>Halobacteroidaceae</taxon>
        <taxon>Halobacteroides</taxon>
    </lineage>
</organism>
<feature type="coiled-coil region" evidence="1">
    <location>
        <begin position="48"/>
        <end position="75"/>
    </location>
</feature>
<dbReference type="RefSeq" id="WP_015326359.1">
    <property type="nucleotide sequence ID" value="NC_019978.1"/>
</dbReference>
<evidence type="ECO:0000256" key="1">
    <source>
        <dbReference type="SAM" id="Coils"/>
    </source>
</evidence>
<dbReference type="eggNOG" id="ENOG5032Y5R">
    <property type="taxonomic scope" value="Bacteria"/>
</dbReference>
<gene>
    <name evidence="2" type="ordered locus">Halha_0660</name>
</gene>
<reference evidence="3" key="1">
    <citation type="submission" date="2012-02" db="EMBL/GenBank/DDBJ databases">
        <title>The complete genome of Halobacteroides halobius DSM 5150.</title>
        <authorList>
            <person name="Lucas S."/>
            <person name="Copeland A."/>
            <person name="Lapidus A."/>
            <person name="Glavina del Rio T."/>
            <person name="Dalin E."/>
            <person name="Tice H."/>
            <person name="Bruce D."/>
            <person name="Goodwin L."/>
            <person name="Pitluck S."/>
            <person name="Peters L."/>
            <person name="Mikhailova N."/>
            <person name="Gu W."/>
            <person name="Kyrpides N."/>
            <person name="Mavromatis K."/>
            <person name="Ivanova N."/>
            <person name="Brettin T."/>
            <person name="Detter J.C."/>
            <person name="Han C."/>
            <person name="Larimer F."/>
            <person name="Land M."/>
            <person name="Hauser L."/>
            <person name="Markowitz V."/>
            <person name="Cheng J.-F."/>
            <person name="Hugenholtz P."/>
            <person name="Woyke T."/>
            <person name="Wu D."/>
            <person name="Tindall B."/>
            <person name="Pomrenke H."/>
            <person name="Brambilla E."/>
            <person name="Klenk H.-P."/>
            <person name="Eisen J.A."/>
        </authorList>
    </citation>
    <scope>NUCLEOTIDE SEQUENCE [LARGE SCALE GENOMIC DNA]</scope>
    <source>
        <strain evidence="3">ATCC 35273 / DSM 5150 / MD-1</strain>
    </source>
</reference>
<dbReference type="NCBIfam" id="TIGR02530">
    <property type="entry name" value="flg_new"/>
    <property type="match status" value="1"/>
</dbReference>
<dbReference type="EMBL" id="CP003359">
    <property type="protein sequence ID" value="AGB40633.1"/>
    <property type="molecule type" value="Genomic_DNA"/>
</dbReference>
<keyword evidence="2" id="KW-0282">Flagellum</keyword>
<keyword evidence="1" id="KW-0175">Coiled coil</keyword>
<dbReference type="InterPro" id="IPR013367">
    <property type="entry name" value="Flagellar_put"/>
</dbReference>
<evidence type="ECO:0000313" key="3">
    <source>
        <dbReference type="Proteomes" id="UP000010880"/>
    </source>
</evidence>
<dbReference type="Proteomes" id="UP000010880">
    <property type="component" value="Chromosome"/>
</dbReference>
<evidence type="ECO:0000313" key="2">
    <source>
        <dbReference type="EMBL" id="AGB40633.1"/>
    </source>
</evidence>
<accession>L0K933</accession>
<dbReference type="PATRIC" id="fig|748449.3.peg.618"/>
<keyword evidence="2" id="KW-0969">Cilium</keyword>
<dbReference type="Pfam" id="PF12611">
    <property type="entry name" value="Flagellar_put"/>
    <property type="match status" value="1"/>
</dbReference>
<dbReference type="STRING" id="748449.Halha_0660"/>
<protein>
    <submittedName>
        <fullName evidence="2">Flagellar operon protein</fullName>
    </submittedName>
</protein>
<name>L0K933_HALHC</name>
<keyword evidence="2" id="KW-0966">Cell projection</keyword>
<dbReference type="HOGENOM" id="CLU_145226_3_1_9"/>
<dbReference type="AlphaFoldDB" id="L0K933"/>
<sequence length="122" mass="13826">MTKIYSNQPLVSSTLKYKQSDVDSQKSFKEILSNKKDNKLQFSKHAKMRLQSRELNLKQNDLSKLEEAVDKAKEKGAQESLVLVSDNAYIVSIENDTVITALGKEDMKENIVTNIDSAIMMK</sequence>
<dbReference type="KEGG" id="hhl:Halha_0660"/>
<dbReference type="OrthoDB" id="165650at2"/>